<organism evidence="2">
    <name type="scientific">Dulem virus 32</name>
    <dbReference type="NCBI Taxonomy" id="3145750"/>
    <lineage>
        <taxon>Viruses</taxon>
        <taxon>Duplodnaviria</taxon>
        <taxon>Heunggongvirae</taxon>
        <taxon>Uroviricota</taxon>
        <taxon>Caudoviricetes</taxon>
    </lineage>
</organism>
<dbReference type="EMBL" id="PP511597">
    <property type="protein sequence ID" value="XCD05815.1"/>
    <property type="molecule type" value="Genomic_DNA"/>
</dbReference>
<dbReference type="InterPro" id="IPR018875">
    <property type="entry name" value="Antirepressor_Ant_N"/>
</dbReference>
<sequence>MPTLIHVPFHDGHIAAVKDGDDVRVAIRPACEALGLDADSQLKRLKRQAWATTAIMTVVGADGKARDMLTADRRTFTMWLATIDANRIKNEAARELVGIYQREAADALDRYFHEGGAINPQASEHQTNALIRQAQMQMELCQAAKGIIHPDHLEARARIILAKGLGEHPALDQDTRPLYTQDYLKAKNLSSKRRKPVAGMFGKRVKAAYIELHGVEPGRYHLNLPNGQMREVYAYTEADRELMDQVWARFYGNTKPQPQPVLEVLS</sequence>
<evidence type="ECO:0000313" key="2">
    <source>
        <dbReference type="EMBL" id="XCD05815.1"/>
    </source>
</evidence>
<feature type="domain" description="Antirepressor protein ant N-terminal" evidence="1">
    <location>
        <begin position="6"/>
        <end position="117"/>
    </location>
</feature>
<accession>A0AAU8B4G4</accession>
<reference evidence="2" key="1">
    <citation type="submission" date="2024-03" db="EMBL/GenBank/DDBJ databases">
        <title>Diverse circular DNA viruses in blood, oral, and fecal samples of captive lemurs.</title>
        <authorList>
            <person name="Paietta E.N."/>
            <person name="Kraberger S."/>
            <person name="Lund M.C."/>
            <person name="Custer J.M."/>
            <person name="Vargas K.M."/>
            <person name="Ehmke E.E."/>
            <person name="Yoder A.D."/>
            <person name="Varsani A."/>
        </authorList>
    </citation>
    <scope>NUCLEOTIDE SEQUENCE</scope>
    <source>
        <strain evidence="2">Duke_24SF_91</strain>
    </source>
</reference>
<dbReference type="PRINTS" id="PR01994">
    <property type="entry name" value="ANTIREPRESSR"/>
</dbReference>
<protein>
    <submittedName>
        <fullName evidence="2">P22 Ar N-terminal domain</fullName>
    </submittedName>
</protein>
<evidence type="ECO:0000259" key="1">
    <source>
        <dbReference type="Pfam" id="PF10547"/>
    </source>
</evidence>
<dbReference type="Pfam" id="PF10547">
    <property type="entry name" value="P22_AR_N"/>
    <property type="match status" value="1"/>
</dbReference>
<name>A0AAU8B4G4_9CAUD</name>
<proteinExistence type="predicted"/>